<organism evidence="1 2">
    <name type="scientific">Thermogutta terrifontis</name>
    <dbReference type="NCBI Taxonomy" id="1331910"/>
    <lineage>
        <taxon>Bacteria</taxon>
        <taxon>Pseudomonadati</taxon>
        <taxon>Planctomycetota</taxon>
        <taxon>Planctomycetia</taxon>
        <taxon>Pirellulales</taxon>
        <taxon>Thermoguttaceae</taxon>
        <taxon>Thermogutta</taxon>
    </lineage>
</organism>
<keyword evidence="2" id="KW-1185">Reference proteome</keyword>
<dbReference type="Proteomes" id="UP000215086">
    <property type="component" value="Chromosome"/>
</dbReference>
<accession>A0A286RIV3</accession>
<dbReference type="KEGG" id="ttf:THTE_3281"/>
<sequence length="46" mass="4947">MVQGTDRTTSCAMPISAKTREMLRARRVTTAIHGSPQPESNGVTCV</sequence>
<evidence type="ECO:0000313" key="1">
    <source>
        <dbReference type="EMBL" id="ASV75883.1"/>
    </source>
</evidence>
<dbReference type="AlphaFoldDB" id="A0A286RIV3"/>
<evidence type="ECO:0000313" key="2">
    <source>
        <dbReference type="Proteomes" id="UP000215086"/>
    </source>
</evidence>
<gene>
    <name evidence="1" type="ORF">THTE_3281</name>
</gene>
<name>A0A286RIV3_9BACT</name>
<proteinExistence type="predicted"/>
<dbReference type="EMBL" id="CP018477">
    <property type="protein sequence ID" value="ASV75883.1"/>
    <property type="molecule type" value="Genomic_DNA"/>
</dbReference>
<reference evidence="1 2" key="1">
    <citation type="journal article" name="Front. Microbiol.">
        <title>Sugar Metabolism of the First Thermophilic Planctomycete Thermogutta terrifontis: Comparative Genomic and Transcriptomic Approaches.</title>
        <authorList>
            <person name="Elcheninov A.G."/>
            <person name="Menzel P."/>
            <person name="Gudbergsdottir S.R."/>
            <person name="Slesarev A.I."/>
            <person name="Kadnikov V.V."/>
            <person name="Krogh A."/>
            <person name="Bonch-Osmolovskaya E.A."/>
            <person name="Peng X."/>
            <person name="Kublanov I.V."/>
        </authorList>
    </citation>
    <scope>NUCLEOTIDE SEQUENCE [LARGE SCALE GENOMIC DNA]</scope>
    <source>
        <strain evidence="1 2">R1</strain>
    </source>
</reference>
<protein>
    <submittedName>
        <fullName evidence="1">Uncharacterized protein</fullName>
    </submittedName>
</protein>